<keyword evidence="2" id="KW-0732">Signal</keyword>
<name>A0A8H7UDF9_9FUNG</name>
<dbReference type="EMBL" id="JAEPRA010000008">
    <property type="protein sequence ID" value="KAG2181581.1"/>
    <property type="molecule type" value="Genomic_DNA"/>
</dbReference>
<accession>A0A8H7UDF9</accession>
<gene>
    <name evidence="3" type="ORF">INT44_008396</name>
</gene>
<protein>
    <submittedName>
        <fullName evidence="3">Uncharacterized protein</fullName>
    </submittedName>
</protein>
<dbReference type="Proteomes" id="UP000612746">
    <property type="component" value="Unassembled WGS sequence"/>
</dbReference>
<sequence>MKIYPTLLLATTALVGTSYGCANQAVYDLCLKTGQAALGACGPAASNAKCACAAQKQILACYSECPDDASVFGKLWWIQTLRVRDLGTIQAGQVQVFCSIPGAEPPVSNAMPTNTMNPASNVISPIQASATASQSVSAPSASISQNDVNAGKKDASVNEQSSQRSSASHWVAGDYSMMAALGLVSLYMAL</sequence>
<proteinExistence type="predicted"/>
<dbReference type="OrthoDB" id="2273964at2759"/>
<feature type="region of interest" description="Disordered" evidence="1">
    <location>
        <begin position="138"/>
        <end position="163"/>
    </location>
</feature>
<feature type="signal peptide" evidence="2">
    <location>
        <begin position="1"/>
        <end position="20"/>
    </location>
</feature>
<reference evidence="3" key="1">
    <citation type="submission" date="2020-12" db="EMBL/GenBank/DDBJ databases">
        <title>Metabolic potential, ecology and presence of endohyphal bacteria is reflected in genomic diversity of Mucoromycotina.</title>
        <authorList>
            <person name="Muszewska A."/>
            <person name="Okrasinska A."/>
            <person name="Steczkiewicz K."/>
            <person name="Drgas O."/>
            <person name="Orlowska M."/>
            <person name="Perlinska-Lenart U."/>
            <person name="Aleksandrzak-Piekarczyk T."/>
            <person name="Szatraj K."/>
            <person name="Zielenkiewicz U."/>
            <person name="Pilsyk S."/>
            <person name="Malc E."/>
            <person name="Mieczkowski P."/>
            <person name="Kruszewska J.S."/>
            <person name="Biernat P."/>
            <person name="Pawlowska J."/>
        </authorList>
    </citation>
    <scope>NUCLEOTIDE SEQUENCE</scope>
    <source>
        <strain evidence="3">WA0000051536</strain>
    </source>
</reference>
<organism evidence="3 4">
    <name type="scientific">Umbelopsis vinacea</name>
    <dbReference type="NCBI Taxonomy" id="44442"/>
    <lineage>
        <taxon>Eukaryota</taxon>
        <taxon>Fungi</taxon>
        <taxon>Fungi incertae sedis</taxon>
        <taxon>Mucoromycota</taxon>
        <taxon>Mucoromycotina</taxon>
        <taxon>Umbelopsidomycetes</taxon>
        <taxon>Umbelopsidales</taxon>
        <taxon>Umbelopsidaceae</taxon>
        <taxon>Umbelopsis</taxon>
    </lineage>
</organism>
<dbReference type="AlphaFoldDB" id="A0A8H7UDF9"/>
<dbReference type="PROSITE" id="PS51257">
    <property type="entry name" value="PROKAR_LIPOPROTEIN"/>
    <property type="match status" value="1"/>
</dbReference>
<evidence type="ECO:0000256" key="2">
    <source>
        <dbReference type="SAM" id="SignalP"/>
    </source>
</evidence>
<evidence type="ECO:0000313" key="4">
    <source>
        <dbReference type="Proteomes" id="UP000612746"/>
    </source>
</evidence>
<comment type="caution">
    <text evidence="3">The sequence shown here is derived from an EMBL/GenBank/DDBJ whole genome shotgun (WGS) entry which is preliminary data.</text>
</comment>
<keyword evidence="4" id="KW-1185">Reference proteome</keyword>
<feature type="chain" id="PRO_5034169289" evidence="2">
    <location>
        <begin position="21"/>
        <end position="190"/>
    </location>
</feature>
<evidence type="ECO:0000256" key="1">
    <source>
        <dbReference type="SAM" id="MobiDB-lite"/>
    </source>
</evidence>
<evidence type="ECO:0000313" key="3">
    <source>
        <dbReference type="EMBL" id="KAG2181581.1"/>
    </source>
</evidence>